<keyword evidence="5 8" id="KW-0472">Membrane</keyword>
<evidence type="ECO:0000256" key="1">
    <source>
        <dbReference type="ARBA" id="ARBA00004479"/>
    </source>
</evidence>
<dbReference type="EMBL" id="QWLN02003371">
    <property type="protein sequence ID" value="TEA40063.1"/>
    <property type="molecule type" value="Genomic_DNA"/>
</dbReference>
<dbReference type="GO" id="GO:0005737">
    <property type="term" value="C:cytoplasm"/>
    <property type="evidence" value="ECO:0007669"/>
    <property type="project" value="TreeGrafter"/>
</dbReference>
<dbReference type="GO" id="GO:0016020">
    <property type="term" value="C:membrane"/>
    <property type="evidence" value="ECO:0007669"/>
    <property type="project" value="UniProtKB-SubCell"/>
</dbReference>
<evidence type="ECO:0000256" key="4">
    <source>
        <dbReference type="ARBA" id="ARBA00022989"/>
    </source>
</evidence>
<evidence type="ECO:0000313" key="10">
    <source>
        <dbReference type="EMBL" id="TEA40063.1"/>
    </source>
</evidence>
<evidence type="ECO:0000256" key="7">
    <source>
        <dbReference type="SAM" id="MobiDB-lite"/>
    </source>
</evidence>
<dbReference type="AlphaFoldDB" id="A0A484GWR3"/>
<protein>
    <recommendedName>
        <fullName evidence="9">PSI domain-containing protein</fullName>
    </recommendedName>
</protein>
<gene>
    <name evidence="10" type="ORF">DBR06_SOUSAS2910130</name>
</gene>
<keyword evidence="11" id="KW-1185">Reference proteome</keyword>
<reference evidence="10 11" key="1">
    <citation type="journal article" date="2018" name="Genomics">
        <title>Molecular footprints of inshore aquatic adaptation in Indo-Pacific humpback dolphin (Sousa chinensis).</title>
        <authorList>
            <person name="Ming Y."/>
            <person name="Jian J."/>
            <person name="Yu F."/>
            <person name="Yu X."/>
            <person name="Wang J."/>
            <person name="Liu W."/>
        </authorList>
    </citation>
    <scope>NUCLEOTIDE SEQUENCE [LARGE SCALE GENOMIC DNA]</scope>
    <source>
        <strain evidence="10">MY-2018</strain>
        <tissue evidence="10">Skin</tissue>
    </source>
</reference>
<evidence type="ECO:0000256" key="5">
    <source>
        <dbReference type="ARBA" id="ARBA00023136"/>
    </source>
</evidence>
<evidence type="ECO:0000256" key="6">
    <source>
        <dbReference type="ARBA" id="ARBA00023180"/>
    </source>
</evidence>
<evidence type="ECO:0000256" key="3">
    <source>
        <dbReference type="ARBA" id="ARBA00022729"/>
    </source>
</evidence>
<evidence type="ECO:0000256" key="8">
    <source>
        <dbReference type="SAM" id="Phobius"/>
    </source>
</evidence>
<comment type="subcellular location">
    <subcellularLocation>
        <location evidence="1">Membrane</location>
        <topology evidence="1">Single-pass type I membrane protein</topology>
    </subcellularLocation>
</comment>
<organism evidence="10 11">
    <name type="scientific">Sousa chinensis</name>
    <name type="common">Indo-pacific humpbacked dolphin</name>
    <name type="synonym">Steno chinensis</name>
    <dbReference type="NCBI Taxonomy" id="103600"/>
    <lineage>
        <taxon>Eukaryota</taxon>
        <taxon>Metazoa</taxon>
        <taxon>Chordata</taxon>
        <taxon>Craniata</taxon>
        <taxon>Vertebrata</taxon>
        <taxon>Euteleostomi</taxon>
        <taxon>Mammalia</taxon>
        <taxon>Eutheria</taxon>
        <taxon>Laurasiatheria</taxon>
        <taxon>Artiodactyla</taxon>
        <taxon>Whippomorpha</taxon>
        <taxon>Cetacea</taxon>
        <taxon>Odontoceti</taxon>
        <taxon>Delphinidae</taxon>
        <taxon>Sousa</taxon>
    </lineage>
</organism>
<proteinExistence type="predicted"/>
<feature type="domain" description="PSI" evidence="9">
    <location>
        <begin position="3"/>
        <end position="56"/>
    </location>
</feature>
<sequence length="209" mass="23883">PAGCSQNTNRTCEECLKNVSCLWCNTDKACLDYPVTKILPPSSLCKLSSARWGVCWVNFEALIIALSVLGGALLLGVACCCCFCCCGRRRSRRPDKSEERAAREREERRVRQEERRAEMKSRHDEIRKKYGENRLALHFRPFCFQVCLEKKTHMLDSRTTETHFVARQAVSTPFLGLWVSRDPLPHPPLTLGREAALQAQAWELLFPLL</sequence>
<keyword evidence="2 8" id="KW-0812">Transmembrane</keyword>
<dbReference type="GO" id="GO:0005634">
    <property type="term" value="C:nucleus"/>
    <property type="evidence" value="ECO:0007669"/>
    <property type="project" value="TreeGrafter"/>
</dbReference>
<dbReference type="SMART" id="SM00423">
    <property type="entry name" value="PSI"/>
    <property type="match status" value="1"/>
</dbReference>
<comment type="caution">
    <text evidence="10">The sequence shown here is derived from an EMBL/GenBank/DDBJ whole genome shotgun (WGS) entry which is preliminary data.</text>
</comment>
<evidence type="ECO:0000313" key="11">
    <source>
        <dbReference type="Proteomes" id="UP000295264"/>
    </source>
</evidence>
<dbReference type="InterPro" id="IPR052304">
    <property type="entry name" value="PTTG1IP"/>
</dbReference>
<dbReference type="GO" id="GO:0006606">
    <property type="term" value="P:protein import into nucleus"/>
    <property type="evidence" value="ECO:0007669"/>
    <property type="project" value="TreeGrafter"/>
</dbReference>
<dbReference type="InterPro" id="IPR016201">
    <property type="entry name" value="PSI"/>
</dbReference>
<dbReference type="Proteomes" id="UP000295264">
    <property type="component" value="Unassembled WGS sequence"/>
</dbReference>
<keyword evidence="4 8" id="KW-1133">Transmembrane helix</keyword>
<feature type="transmembrane region" description="Helical" evidence="8">
    <location>
        <begin position="61"/>
        <end position="86"/>
    </location>
</feature>
<name>A0A484GWR3_SOUCH</name>
<keyword evidence="3" id="KW-0732">Signal</keyword>
<dbReference type="PANTHER" id="PTHR15191:SF14">
    <property type="entry name" value="PITUITARY TUMOR-TRANSFORMING GENE 1 PROTEIN-INTERACTING PROTEIN"/>
    <property type="match status" value="1"/>
</dbReference>
<accession>A0A484GWR3</accession>
<feature type="non-terminal residue" evidence="10">
    <location>
        <position position="1"/>
    </location>
</feature>
<evidence type="ECO:0000256" key="2">
    <source>
        <dbReference type="ARBA" id="ARBA00022692"/>
    </source>
</evidence>
<feature type="region of interest" description="Disordered" evidence="7">
    <location>
        <begin position="96"/>
        <end position="122"/>
    </location>
</feature>
<dbReference type="PANTHER" id="PTHR15191">
    <property type="entry name" value="PROTEIN CBG20567"/>
    <property type="match status" value="1"/>
</dbReference>
<evidence type="ECO:0000259" key="9">
    <source>
        <dbReference type="SMART" id="SM00423"/>
    </source>
</evidence>
<keyword evidence="6" id="KW-0325">Glycoprotein</keyword>